<evidence type="ECO:0000256" key="2">
    <source>
        <dbReference type="ARBA" id="ARBA00006670"/>
    </source>
</evidence>
<dbReference type="EMBL" id="JAPWDV010000001">
    <property type="protein sequence ID" value="KAJ6225673.1"/>
    <property type="molecule type" value="Genomic_DNA"/>
</dbReference>
<dbReference type="PRINTS" id="PR00447">
    <property type="entry name" value="NATRESASSCMP"/>
</dbReference>
<evidence type="ECO:0000256" key="1">
    <source>
        <dbReference type="ARBA" id="ARBA00004141"/>
    </source>
</evidence>
<sequence>MDQIGRGIAIPYCQDCNKDTLVQAVSIVGAIIMPHNLYLHSALVKSRKVDNRKVEETKDANRYVLIEASVALFISFLINLSVTSVFAKGLFGQTNENIFGLCHERGNASFIDYNVIENNTHLFDADLYKAGIFLGCRFGAWPYYVWAIGILAAGQSSTMTGTYSGQFAMEGFLNLNWPRWKRVLLTRTIAIAPTLVVTLTSNLDRLSDLNDYLNALMVIQLPFAILPTLTFSSSTLVMGTFANNLFNRTVATVLSIAVVFINIYFVVQTVLEIDSNFIIIIYTIAGIYGVCYVIFVVYLVGCYVDVLGFKQLRKIPMVGKYFAESDKMEYKYVETKPVQSLSNSMEIKMSESNSIAEIKMSKDYKLFQNSLKSLINLANNKRLCSEVELLQKMSPKISIRLRNSPFSRSLEQLLALNVKTNTLIKSPIFEQMETFFDSNTSKNTCKDLNDQQTKIYIDTLETLARYLFKIVCLSKKSFELAQFWLDLGQLINHFLIISCLSSRICVFSKAQLVYLYDVYQIVWRIRNNIHGHNLEDQVKPLLHKLNIKTRPVKETKAKKKEILNDSNDYVKSMKSKIEDIILKEETFDIGVPIDRKLFNRNVKQIHSKKKNKKKLAHKRQ</sequence>
<organism evidence="8 9">
    <name type="scientific">Blomia tropicalis</name>
    <name type="common">Mite</name>
    <dbReference type="NCBI Taxonomy" id="40697"/>
    <lineage>
        <taxon>Eukaryota</taxon>
        <taxon>Metazoa</taxon>
        <taxon>Ecdysozoa</taxon>
        <taxon>Arthropoda</taxon>
        <taxon>Chelicerata</taxon>
        <taxon>Arachnida</taxon>
        <taxon>Acari</taxon>
        <taxon>Acariformes</taxon>
        <taxon>Sarcoptiformes</taxon>
        <taxon>Astigmata</taxon>
        <taxon>Glycyphagoidea</taxon>
        <taxon>Echimyopodidae</taxon>
        <taxon>Blomia</taxon>
    </lineage>
</organism>
<keyword evidence="6 7" id="KW-0472">Membrane</keyword>
<feature type="transmembrane region" description="Helical" evidence="7">
    <location>
        <begin position="250"/>
        <end position="271"/>
    </location>
</feature>
<dbReference type="GO" id="GO:0015086">
    <property type="term" value="F:cadmium ion transmembrane transporter activity"/>
    <property type="evidence" value="ECO:0007669"/>
    <property type="project" value="TreeGrafter"/>
</dbReference>
<dbReference type="PANTHER" id="PTHR11706:SF33">
    <property type="entry name" value="NATURAL RESISTANCE-ASSOCIATED MACROPHAGE PROTEIN 2"/>
    <property type="match status" value="1"/>
</dbReference>
<dbReference type="GO" id="GO:0005886">
    <property type="term" value="C:plasma membrane"/>
    <property type="evidence" value="ECO:0007669"/>
    <property type="project" value="TreeGrafter"/>
</dbReference>
<keyword evidence="5 7" id="KW-1133">Transmembrane helix</keyword>
<feature type="transmembrane region" description="Helical" evidence="7">
    <location>
        <begin position="20"/>
        <end position="39"/>
    </location>
</feature>
<comment type="subcellular location">
    <subcellularLocation>
        <location evidence="1">Membrane</location>
        <topology evidence="1">Multi-pass membrane protein</topology>
    </subcellularLocation>
</comment>
<dbReference type="GO" id="GO:0005381">
    <property type="term" value="F:iron ion transmembrane transporter activity"/>
    <property type="evidence" value="ECO:0007669"/>
    <property type="project" value="TreeGrafter"/>
</dbReference>
<keyword evidence="3" id="KW-0813">Transport</keyword>
<evidence type="ECO:0000256" key="5">
    <source>
        <dbReference type="ARBA" id="ARBA00022989"/>
    </source>
</evidence>
<accession>A0A9Q0MIB8</accession>
<evidence type="ECO:0000313" key="8">
    <source>
        <dbReference type="EMBL" id="KAJ6225673.1"/>
    </source>
</evidence>
<dbReference type="AlphaFoldDB" id="A0A9Q0MIB8"/>
<evidence type="ECO:0000256" key="6">
    <source>
        <dbReference type="ARBA" id="ARBA00023136"/>
    </source>
</evidence>
<reference evidence="8" key="1">
    <citation type="submission" date="2022-12" db="EMBL/GenBank/DDBJ databases">
        <title>Genome assemblies of Blomia tropicalis.</title>
        <authorList>
            <person name="Cui Y."/>
        </authorList>
    </citation>
    <scope>NUCLEOTIDE SEQUENCE</scope>
    <source>
        <tissue evidence="8">Adult mites</tissue>
    </source>
</reference>
<proteinExistence type="inferred from homology"/>
<feature type="transmembrane region" description="Helical" evidence="7">
    <location>
        <begin position="60"/>
        <end position="82"/>
    </location>
</feature>
<dbReference type="PANTHER" id="PTHR11706">
    <property type="entry name" value="SOLUTE CARRIER PROTEIN FAMILY 11 MEMBER"/>
    <property type="match status" value="1"/>
</dbReference>
<evidence type="ECO:0000256" key="3">
    <source>
        <dbReference type="ARBA" id="ARBA00022448"/>
    </source>
</evidence>
<protein>
    <submittedName>
        <fullName evidence="8">Uncharacterized protein</fullName>
    </submittedName>
</protein>
<dbReference type="InterPro" id="IPR001046">
    <property type="entry name" value="NRAMP_fam"/>
</dbReference>
<feature type="transmembrane region" description="Helical" evidence="7">
    <location>
        <begin position="277"/>
        <end position="304"/>
    </location>
</feature>
<comment type="similarity">
    <text evidence="2">Belongs to the NRAMP family.</text>
</comment>
<name>A0A9Q0MIB8_BLOTA</name>
<dbReference type="Pfam" id="PF01566">
    <property type="entry name" value="Nramp"/>
    <property type="match status" value="1"/>
</dbReference>
<evidence type="ECO:0000256" key="4">
    <source>
        <dbReference type="ARBA" id="ARBA00022692"/>
    </source>
</evidence>
<gene>
    <name evidence="8" type="ORF">RDWZM_004218</name>
</gene>
<keyword evidence="4 7" id="KW-0812">Transmembrane</keyword>
<evidence type="ECO:0000256" key="7">
    <source>
        <dbReference type="SAM" id="Phobius"/>
    </source>
</evidence>
<keyword evidence="9" id="KW-1185">Reference proteome</keyword>
<dbReference type="GO" id="GO:0010008">
    <property type="term" value="C:endosome membrane"/>
    <property type="evidence" value="ECO:0007669"/>
    <property type="project" value="TreeGrafter"/>
</dbReference>
<evidence type="ECO:0000313" key="9">
    <source>
        <dbReference type="Proteomes" id="UP001142055"/>
    </source>
</evidence>
<feature type="transmembrane region" description="Helical" evidence="7">
    <location>
        <begin position="215"/>
        <end position="238"/>
    </location>
</feature>
<dbReference type="Proteomes" id="UP001142055">
    <property type="component" value="Chromosome 1"/>
</dbReference>
<dbReference type="GO" id="GO:0005384">
    <property type="term" value="F:manganese ion transmembrane transporter activity"/>
    <property type="evidence" value="ECO:0007669"/>
    <property type="project" value="TreeGrafter"/>
</dbReference>
<feature type="transmembrane region" description="Helical" evidence="7">
    <location>
        <begin position="184"/>
        <end position="203"/>
    </location>
</feature>
<comment type="caution">
    <text evidence="8">The sequence shown here is derived from an EMBL/GenBank/DDBJ whole genome shotgun (WGS) entry which is preliminary data.</text>
</comment>